<name>A0A127Q975_9BURK</name>
<dbReference type="EMBL" id="CP013234">
    <property type="protein sequence ID" value="AMP06593.1"/>
    <property type="molecule type" value="Genomic_DNA"/>
</dbReference>
<accession>A0A127Q975</accession>
<feature type="region of interest" description="Disordered" evidence="1">
    <location>
        <begin position="16"/>
        <end position="40"/>
    </location>
</feature>
<dbReference type="KEGG" id="cpra:CPter91_4280"/>
<reference evidence="2 3" key="1">
    <citation type="submission" date="2015-11" db="EMBL/GenBank/DDBJ databases">
        <title>Exploring the genomic traits of fungus-feeding bacterial genus Collimonas.</title>
        <authorList>
            <person name="Song C."/>
            <person name="Schmidt R."/>
            <person name="de Jager V."/>
            <person name="Krzyzanowska D."/>
            <person name="Jongedijk E."/>
            <person name="Cankar K."/>
            <person name="Beekwilder J."/>
            <person name="van Veen A."/>
            <person name="de Boer W."/>
            <person name="van Veen J.A."/>
            <person name="Garbeva P."/>
        </authorList>
    </citation>
    <scope>NUCLEOTIDE SEQUENCE [LARGE SCALE GENOMIC DNA]</scope>
    <source>
        <strain evidence="2 3">Ter91</strain>
    </source>
</reference>
<sequence>MAAAFAQAAQQTLAGRLPPALNIAPPSSSTKLPATAVRQW</sequence>
<dbReference type="Proteomes" id="UP000074561">
    <property type="component" value="Chromosome"/>
</dbReference>
<dbReference type="STRING" id="279113.CPter91_4280"/>
<evidence type="ECO:0000256" key="1">
    <source>
        <dbReference type="SAM" id="MobiDB-lite"/>
    </source>
</evidence>
<gene>
    <name evidence="2" type="ORF">CPter91_4280</name>
</gene>
<evidence type="ECO:0000313" key="3">
    <source>
        <dbReference type="Proteomes" id="UP000074561"/>
    </source>
</evidence>
<evidence type="ECO:0000313" key="2">
    <source>
        <dbReference type="EMBL" id="AMP06593.1"/>
    </source>
</evidence>
<dbReference type="PATRIC" id="fig|279113.9.peg.4248"/>
<dbReference type="AlphaFoldDB" id="A0A127Q975"/>
<organism evidence="2 3">
    <name type="scientific">Collimonas pratensis</name>
    <dbReference type="NCBI Taxonomy" id="279113"/>
    <lineage>
        <taxon>Bacteria</taxon>
        <taxon>Pseudomonadati</taxon>
        <taxon>Pseudomonadota</taxon>
        <taxon>Betaproteobacteria</taxon>
        <taxon>Burkholderiales</taxon>
        <taxon>Oxalobacteraceae</taxon>
        <taxon>Collimonas</taxon>
    </lineage>
</organism>
<protein>
    <submittedName>
        <fullName evidence="2">Uncharacterized protein</fullName>
    </submittedName>
</protein>
<proteinExistence type="predicted"/>